<gene>
    <name evidence="1" type="ordered locus">HCH_05697</name>
</gene>
<reference evidence="1 2" key="1">
    <citation type="journal article" date="2005" name="Nucleic Acids Res.">
        <title>Genomic blueprint of Hahella chejuensis, a marine microbe producing an algicidal agent.</title>
        <authorList>
            <person name="Jeong H."/>
            <person name="Yim J.H."/>
            <person name="Lee C."/>
            <person name="Choi S.-H."/>
            <person name="Park Y.K."/>
            <person name="Yoon S.H."/>
            <person name="Hur C.-G."/>
            <person name="Kang H.-Y."/>
            <person name="Kim D."/>
            <person name="Lee H.H."/>
            <person name="Park K.H."/>
            <person name="Park S.-H."/>
            <person name="Park H.-S."/>
            <person name="Lee H.K."/>
            <person name="Oh T.K."/>
            <person name="Kim J.F."/>
        </authorList>
    </citation>
    <scope>NUCLEOTIDE SEQUENCE [LARGE SCALE GENOMIC DNA]</scope>
    <source>
        <strain evidence="1 2">KCTC 2396</strain>
    </source>
</reference>
<proteinExistence type="predicted"/>
<dbReference type="STRING" id="349521.HCH_05697"/>
<evidence type="ECO:0000313" key="1">
    <source>
        <dbReference type="EMBL" id="ABC32353.1"/>
    </source>
</evidence>
<dbReference type="AlphaFoldDB" id="Q2SAH1"/>
<evidence type="ECO:0000313" key="2">
    <source>
        <dbReference type="Proteomes" id="UP000000238"/>
    </source>
</evidence>
<dbReference type="InterPro" id="IPR021322">
    <property type="entry name" value="DUF2924"/>
</dbReference>
<protein>
    <recommendedName>
        <fullName evidence="3">Bacteriophage related protein</fullName>
    </recommendedName>
</protein>
<dbReference type="EMBL" id="CP000155">
    <property type="protein sequence ID" value="ABC32353.1"/>
    <property type="molecule type" value="Genomic_DNA"/>
</dbReference>
<dbReference type="OrthoDB" id="8594067at2"/>
<dbReference type="eggNOG" id="COG3547">
    <property type="taxonomic scope" value="Bacteria"/>
</dbReference>
<name>Q2SAH1_HAHCH</name>
<dbReference type="RefSeq" id="WP_011399412.1">
    <property type="nucleotide sequence ID" value="NC_007645.1"/>
</dbReference>
<organism evidence="1 2">
    <name type="scientific">Hahella chejuensis (strain KCTC 2396)</name>
    <dbReference type="NCBI Taxonomy" id="349521"/>
    <lineage>
        <taxon>Bacteria</taxon>
        <taxon>Pseudomonadati</taxon>
        <taxon>Pseudomonadota</taxon>
        <taxon>Gammaproteobacteria</taxon>
        <taxon>Oceanospirillales</taxon>
        <taxon>Hahellaceae</taxon>
        <taxon>Hahella</taxon>
    </lineage>
</organism>
<dbReference type="KEGG" id="hch:HCH_05697"/>
<sequence length="163" mass="18523">MSQIELISTPSIAARVAALPTLPMPQLRGLWRKLFETDAPTHVRTYLERRIAYRLQEEEFRKTNPELLESNQRRIAELVEATDPGKPVRENRPPAGTVLTREYHEVEHHVTVLADGQYDYQGRLYPSLSMIAREITGTRWSGPAFFGLKSASKPKGARKGGKR</sequence>
<keyword evidence="2" id="KW-1185">Reference proteome</keyword>
<dbReference type="Pfam" id="PF11149">
    <property type="entry name" value="DUF2924"/>
    <property type="match status" value="1"/>
</dbReference>
<evidence type="ECO:0008006" key="3">
    <source>
        <dbReference type="Google" id="ProtNLM"/>
    </source>
</evidence>
<accession>Q2SAH1</accession>
<dbReference type="HOGENOM" id="CLU_124387_1_0_6"/>
<dbReference type="Proteomes" id="UP000000238">
    <property type="component" value="Chromosome"/>
</dbReference>